<dbReference type="CDD" id="cd03028">
    <property type="entry name" value="GRX_PICOT_like"/>
    <property type="match status" value="1"/>
</dbReference>
<keyword evidence="8" id="KW-1185">Reference proteome</keyword>
<evidence type="ECO:0000313" key="8">
    <source>
        <dbReference type="Proteomes" id="UP000256970"/>
    </source>
</evidence>
<dbReference type="PANTHER" id="PTHR10293:SF16">
    <property type="entry name" value="GLUTAREDOXIN-RELATED PROTEIN 5, MITOCHONDRIAL"/>
    <property type="match status" value="1"/>
</dbReference>
<evidence type="ECO:0000256" key="2">
    <source>
        <dbReference type="ARBA" id="ARBA00022714"/>
    </source>
</evidence>
<dbReference type="Proteomes" id="UP000256970">
    <property type="component" value="Unassembled WGS sequence"/>
</dbReference>
<protein>
    <submittedName>
        <fullName evidence="7">Uncharacterized protein</fullName>
    </submittedName>
</protein>
<dbReference type="EMBL" id="FNXT01000048">
    <property type="protein sequence ID" value="SZX60203.1"/>
    <property type="molecule type" value="Genomic_DNA"/>
</dbReference>
<dbReference type="InterPro" id="IPR033658">
    <property type="entry name" value="GRX_PICOT-like"/>
</dbReference>
<keyword evidence="5" id="KW-0411">Iron-sulfur</keyword>
<name>A0A383V5H1_TETOB</name>
<reference evidence="7 8" key="1">
    <citation type="submission" date="2016-10" db="EMBL/GenBank/DDBJ databases">
        <authorList>
            <person name="Cai Z."/>
        </authorList>
    </citation>
    <scope>NUCLEOTIDE SEQUENCE [LARGE SCALE GENOMIC DNA]</scope>
</reference>
<dbReference type="InterPro" id="IPR004480">
    <property type="entry name" value="Monothiol_GRX-rel"/>
</dbReference>
<keyword evidence="6" id="KW-0676">Redox-active center</keyword>
<evidence type="ECO:0000313" key="7">
    <source>
        <dbReference type="EMBL" id="SZX60203.1"/>
    </source>
</evidence>
<comment type="similarity">
    <text evidence="1">Belongs to the glutaredoxin family. CGFS subfamily.</text>
</comment>
<dbReference type="InterPro" id="IPR002109">
    <property type="entry name" value="Glutaredoxin"/>
</dbReference>
<dbReference type="PROSITE" id="PS51354">
    <property type="entry name" value="GLUTAREDOXIN_2"/>
    <property type="match status" value="1"/>
</dbReference>
<keyword evidence="4" id="KW-0408">Iron</keyword>
<dbReference type="Gene3D" id="3.40.30.10">
    <property type="entry name" value="Glutaredoxin"/>
    <property type="match status" value="1"/>
</dbReference>
<organism evidence="7 8">
    <name type="scientific">Tetradesmus obliquus</name>
    <name type="common">Green alga</name>
    <name type="synonym">Acutodesmus obliquus</name>
    <dbReference type="NCBI Taxonomy" id="3088"/>
    <lineage>
        <taxon>Eukaryota</taxon>
        <taxon>Viridiplantae</taxon>
        <taxon>Chlorophyta</taxon>
        <taxon>core chlorophytes</taxon>
        <taxon>Chlorophyceae</taxon>
        <taxon>CS clade</taxon>
        <taxon>Sphaeropleales</taxon>
        <taxon>Scenedesmaceae</taxon>
        <taxon>Tetradesmus</taxon>
    </lineage>
</organism>
<dbReference type="Pfam" id="PF00462">
    <property type="entry name" value="Glutaredoxin"/>
    <property type="match status" value="1"/>
</dbReference>
<proteinExistence type="inferred from homology"/>
<dbReference type="AlphaFoldDB" id="A0A383V5H1"/>
<dbReference type="NCBIfam" id="TIGR00365">
    <property type="entry name" value="Grx4 family monothiol glutaredoxin"/>
    <property type="match status" value="1"/>
</dbReference>
<evidence type="ECO:0000256" key="6">
    <source>
        <dbReference type="ARBA" id="ARBA00023284"/>
    </source>
</evidence>
<dbReference type="SUPFAM" id="SSF52833">
    <property type="entry name" value="Thioredoxin-like"/>
    <property type="match status" value="1"/>
</dbReference>
<evidence type="ECO:0000256" key="1">
    <source>
        <dbReference type="ARBA" id="ARBA00008983"/>
    </source>
</evidence>
<gene>
    <name evidence="7" type="ORF">BQ4739_LOCUS780</name>
</gene>
<keyword evidence="3" id="KW-0479">Metal-binding</keyword>
<keyword evidence="2" id="KW-0001">2Fe-2S</keyword>
<dbReference type="STRING" id="3088.A0A383V5H1"/>
<dbReference type="GO" id="GO:0051537">
    <property type="term" value="F:2 iron, 2 sulfur cluster binding"/>
    <property type="evidence" value="ECO:0007669"/>
    <property type="project" value="UniProtKB-KW"/>
</dbReference>
<sequence length="160" mass="17577">MALRQAGFRSLRAAGWLPQQLQQLRSFAVVSGDDSHDDFKPKYKQEPVAAEDVDAVIKQDIGSNKVFIYMKGSPDSPQCGFSNMACRILDAYNFQYGSRNVLADASIREGIKSFTGWPTIPQVFVRGEFIGGSDILMEMHKAGELATLAEELGGEAAKQQ</sequence>
<dbReference type="PANTHER" id="PTHR10293">
    <property type="entry name" value="GLUTAREDOXIN FAMILY MEMBER"/>
    <property type="match status" value="1"/>
</dbReference>
<accession>A0A383V5H1</accession>
<dbReference type="GO" id="GO:0046872">
    <property type="term" value="F:metal ion binding"/>
    <property type="evidence" value="ECO:0007669"/>
    <property type="project" value="UniProtKB-KW"/>
</dbReference>
<evidence type="ECO:0000256" key="5">
    <source>
        <dbReference type="ARBA" id="ARBA00023014"/>
    </source>
</evidence>
<evidence type="ECO:0000256" key="3">
    <source>
        <dbReference type="ARBA" id="ARBA00022723"/>
    </source>
</evidence>
<evidence type="ECO:0000256" key="4">
    <source>
        <dbReference type="ARBA" id="ARBA00023004"/>
    </source>
</evidence>
<dbReference type="GO" id="GO:0005759">
    <property type="term" value="C:mitochondrial matrix"/>
    <property type="evidence" value="ECO:0007669"/>
    <property type="project" value="TreeGrafter"/>
</dbReference>
<dbReference type="FunFam" id="3.40.30.10:FF:000005">
    <property type="entry name" value="Glutaredoxin 5"/>
    <property type="match status" value="1"/>
</dbReference>
<dbReference type="InterPro" id="IPR036249">
    <property type="entry name" value="Thioredoxin-like_sf"/>
</dbReference>